<sequence>MAMSLVSFDKSKSGVLQLPYEGRILAKEGQSSKKSRLQEQGKHKKDCACGNIHFHSFGVMLENGLGGYDWSDQAEEDLIMHSHGFTHLQVLTQRKSIVDQLQERLKGYNAVPPPYTGNFMPPTPDLSFTGLDEFVNKPVVENRKSDEEVPKVVRKYDDAPCIEEWVSNDEEEDVSYPKTEKKTVRPSIVKKDFDHLQVDCNYHQKQFQNQRMIKPVWKYAQRVNHQNFAKKTHPCAKKNLIPRAVLMKSGLVSVNTGGQVNAAHSKIAYSTVKRLIHENTTFKNSNINQRVNTVRGKKFNTARPKAVVNAVKGNDFNVVKASAC</sequence>
<keyword evidence="2" id="KW-1185">Reference proteome</keyword>
<reference evidence="1" key="2">
    <citation type="submission" date="2022-01" db="EMBL/GenBank/DDBJ databases">
        <authorList>
            <person name="Yamashiro T."/>
            <person name="Shiraishi A."/>
            <person name="Satake H."/>
            <person name="Nakayama K."/>
        </authorList>
    </citation>
    <scope>NUCLEOTIDE SEQUENCE</scope>
</reference>
<organism evidence="1 2">
    <name type="scientific">Tanacetum coccineum</name>
    <dbReference type="NCBI Taxonomy" id="301880"/>
    <lineage>
        <taxon>Eukaryota</taxon>
        <taxon>Viridiplantae</taxon>
        <taxon>Streptophyta</taxon>
        <taxon>Embryophyta</taxon>
        <taxon>Tracheophyta</taxon>
        <taxon>Spermatophyta</taxon>
        <taxon>Magnoliopsida</taxon>
        <taxon>eudicotyledons</taxon>
        <taxon>Gunneridae</taxon>
        <taxon>Pentapetalae</taxon>
        <taxon>asterids</taxon>
        <taxon>campanulids</taxon>
        <taxon>Asterales</taxon>
        <taxon>Asteraceae</taxon>
        <taxon>Asteroideae</taxon>
        <taxon>Anthemideae</taxon>
        <taxon>Anthemidinae</taxon>
        <taxon>Tanacetum</taxon>
    </lineage>
</organism>
<comment type="caution">
    <text evidence="1">The sequence shown here is derived from an EMBL/GenBank/DDBJ whole genome shotgun (WGS) entry which is preliminary data.</text>
</comment>
<gene>
    <name evidence="1" type="ORF">Tco_0680958</name>
</gene>
<reference evidence="1" key="1">
    <citation type="journal article" date="2022" name="Int. J. Mol. Sci.">
        <title>Draft Genome of Tanacetum Coccineum: Genomic Comparison of Closely Related Tanacetum-Family Plants.</title>
        <authorList>
            <person name="Yamashiro T."/>
            <person name="Shiraishi A."/>
            <person name="Nakayama K."/>
            <person name="Satake H."/>
        </authorList>
    </citation>
    <scope>NUCLEOTIDE SEQUENCE</scope>
</reference>
<evidence type="ECO:0000313" key="1">
    <source>
        <dbReference type="EMBL" id="GJS66394.1"/>
    </source>
</evidence>
<protein>
    <submittedName>
        <fullName evidence="1">Uncharacterized protein</fullName>
    </submittedName>
</protein>
<evidence type="ECO:0000313" key="2">
    <source>
        <dbReference type="Proteomes" id="UP001151760"/>
    </source>
</evidence>
<dbReference type="EMBL" id="BQNB010009645">
    <property type="protein sequence ID" value="GJS66394.1"/>
    <property type="molecule type" value="Genomic_DNA"/>
</dbReference>
<dbReference type="Proteomes" id="UP001151760">
    <property type="component" value="Unassembled WGS sequence"/>
</dbReference>
<proteinExistence type="predicted"/>
<name>A0ABQ4XLY5_9ASTR</name>
<accession>A0ABQ4XLY5</accession>